<sequence length="49" mass="5299">MPPGVSRVAAEPDSDDELVAKILFRGQSICGDRVVFVDTLPDDDIADPR</sequence>
<organism evidence="1">
    <name type="scientific">Tanacetum cinerariifolium</name>
    <name type="common">Dalmatian daisy</name>
    <name type="synonym">Chrysanthemum cinerariifolium</name>
    <dbReference type="NCBI Taxonomy" id="118510"/>
    <lineage>
        <taxon>Eukaryota</taxon>
        <taxon>Viridiplantae</taxon>
        <taxon>Streptophyta</taxon>
        <taxon>Embryophyta</taxon>
        <taxon>Tracheophyta</taxon>
        <taxon>Spermatophyta</taxon>
        <taxon>Magnoliopsida</taxon>
        <taxon>eudicotyledons</taxon>
        <taxon>Gunneridae</taxon>
        <taxon>Pentapetalae</taxon>
        <taxon>asterids</taxon>
        <taxon>campanulids</taxon>
        <taxon>Asterales</taxon>
        <taxon>Asteraceae</taxon>
        <taxon>Asteroideae</taxon>
        <taxon>Anthemideae</taxon>
        <taxon>Anthemidinae</taxon>
        <taxon>Tanacetum</taxon>
    </lineage>
</organism>
<dbReference type="AlphaFoldDB" id="A0A699VCY2"/>
<proteinExistence type="predicted"/>
<evidence type="ECO:0000313" key="1">
    <source>
        <dbReference type="EMBL" id="GFD32053.1"/>
    </source>
</evidence>
<reference evidence="1" key="1">
    <citation type="journal article" date="2019" name="Sci. Rep.">
        <title>Draft genome of Tanacetum cinerariifolium, the natural source of mosquito coil.</title>
        <authorList>
            <person name="Yamashiro T."/>
            <person name="Shiraishi A."/>
            <person name="Satake H."/>
            <person name="Nakayama K."/>
        </authorList>
    </citation>
    <scope>NUCLEOTIDE SEQUENCE</scope>
</reference>
<protein>
    <submittedName>
        <fullName evidence="1">Uncharacterized protein</fullName>
    </submittedName>
</protein>
<dbReference type="EMBL" id="BKCJ011420087">
    <property type="protein sequence ID" value="GFD32053.1"/>
    <property type="molecule type" value="Genomic_DNA"/>
</dbReference>
<accession>A0A699VCY2</accession>
<name>A0A699VCY2_TANCI</name>
<gene>
    <name evidence="1" type="ORF">Tci_904022</name>
</gene>
<feature type="non-terminal residue" evidence="1">
    <location>
        <position position="49"/>
    </location>
</feature>
<comment type="caution">
    <text evidence="1">The sequence shown here is derived from an EMBL/GenBank/DDBJ whole genome shotgun (WGS) entry which is preliminary data.</text>
</comment>